<comment type="caution">
    <text evidence="1">The sequence shown here is derived from an EMBL/GenBank/DDBJ whole genome shotgun (WGS) entry which is preliminary data.</text>
</comment>
<name>A0A3M7SJD3_BRAPC</name>
<protein>
    <submittedName>
        <fullName evidence="1">Uncharacterized protein</fullName>
    </submittedName>
</protein>
<keyword evidence="2" id="KW-1185">Reference proteome</keyword>
<dbReference type="EMBL" id="REGN01001293">
    <property type="protein sequence ID" value="RNA35720.1"/>
    <property type="molecule type" value="Genomic_DNA"/>
</dbReference>
<gene>
    <name evidence="1" type="ORF">BpHYR1_053217</name>
</gene>
<reference evidence="1 2" key="1">
    <citation type="journal article" date="2018" name="Sci. Rep.">
        <title>Genomic signatures of local adaptation to the degree of environmental predictability in rotifers.</title>
        <authorList>
            <person name="Franch-Gras L."/>
            <person name="Hahn C."/>
            <person name="Garcia-Roger E.M."/>
            <person name="Carmona M.J."/>
            <person name="Serra M."/>
            <person name="Gomez A."/>
        </authorList>
    </citation>
    <scope>NUCLEOTIDE SEQUENCE [LARGE SCALE GENOMIC DNA]</scope>
    <source>
        <strain evidence="1">HYR1</strain>
    </source>
</reference>
<accession>A0A3M7SJD3</accession>
<dbReference type="AlphaFoldDB" id="A0A3M7SJD3"/>
<proteinExistence type="predicted"/>
<dbReference type="Proteomes" id="UP000276133">
    <property type="component" value="Unassembled WGS sequence"/>
</dbReference>
<evidence type="ECO:0000313" key="2">
    <source>
        <dbReference type="Proteomes" id="UP000276133"/>
    </source>
</evidence>
<organism evidence="1 2">
    <name type="scientific">Brachionus plicatilis</name>
    <name type="common">Marine rotifer</name>
    <name type="synonym">Brachionus muelleri</name>
    <dbReference type="NCBI Taxonomy" id="10195"/>
    <lineage>
        <taxon>Eukaryota</taxon>
        <taxon>Metazoa</taxon>
        <taxon>Spiralia</taxon>
        <taxon>Gnathifera</taxon>
        <taxon>Rotifera</taxon>
        <taxon>Eurotatoria</taxon>
        <taxon>Monogononta</taxon>
        <taxon>Pseudotrocha</taxon>
        <taxon>Ploima</taxon>
        <taxon>Brachionidae</taxon>
        <taxon>Brachionus</taxon>
    </lineage>
</organism>
<evidence type="ECO:0000313" key="1">
    <source>
        <dbReference type="EMBL" id="RNA35720.1"/>
    </source>
</evidence>
<sequence length="91" mass="11086">MSGREKLKPLRIQDSDTEIEEQQDANKQVINLKEAIDRINFFLSIKFGLKFFCPYHFIWEFRYNDYRIFRPTLIRKYMFSKISASKKNIQV</sequence>